<dbReference type="Pfam" id="PF01657">
    <property type="entry name" value="Stress-antifung"/>
    <property type="match status" value="2"/>
</dbReference>
<protein>
    <submittedName>
        <fullName evidence="5">Non-specific serine/threonine protein kinase</fullName>
        <ecNumber evidence="5">2.7.11.1</ecNumber>
    </submittedName>
</protein>
<feature type="signal peptide" evidence="3">
    <location>
        <begin position="1"/>
        <end position="23"/>
    </location>
</feature>
<dbReference type="InterPro" id="IPR002902">
    <property type="entry name" value="GNK2"/>
</dbReference>
<reference evidence="5 6" key="1">
    <citation type="submission" date="2024-06" db="EMBL/GenBank/DDBJ databases">
        <title>A chromosome level genome sequence of Diviner's sage (Salvia divinorum).</title>
        <authorList>
            <person name="Ford S.A."/>
            <person name="Ro D.-K."/>
            <person name="Ness R.W."/>
            <person name="Phillips M.A."/>
        </authorList>
    </citation>
    <scope>NUCLEOTIDE SEQUENCE [LARGE SCALE GENOMIC DNA]</scope>
    <source>
        <strain evidence="5">SAF-2024a</strain>
        <tissue evidence="5">Leaf</tissue>
    </source>
</reference>
<evidence type="ECO:0000256" key="3">
    <source>
        <dbReference type="SAM" id="SignalP"/>
    </source>
</evidence>
<dbReference type="PANTHER" id="PTHR32099:SF51">
    <property type="entry name" value="CYSTEINE-RICH RECEPTOR-LIKE PROTEIN KINASE 25 ISOFORM X1"/>
    <property type="match status" value="1"/>
</dbReference>
<evidence type="ECO:0000256" key="2">
    <source>
        <dbReference type="ARBA" id="ARBA00022737"/>
    </source>
</evidence>
<keyword evidence="2" id="KW-0677">Repeat</keyword>
<evidence type="ECO:0000259" key="4">
    <source>
        <dbReference type="PROSITE" id="PS51473"/>
    </source>
</evidence>
<dbReference type="EC" id="2.7.11.1" evidence="5"/>
<comment type="caution">
    <text evidence="5">The sequence shown here is derived from an EMBL/GenBank/DDBJ whole genome shotgun (WGS) entry which is preliminary data.</text>
</comment>
<evidence type="ECO:0000313" key="6">
    <source>
        <dbReference type="Proteomes" id="UP001567538"/>
    </source>
</evidence>
<feature type="domain" description="Gnk2-homologous" evidence="4">
    <location>
        <begin position="122"/>
        <end position="226"/>
    </location>
</feature>
<keyword evidence="5" id="KW-0723">Serine/threonine-protein kinase</keyword>
<dbReference type="PANTHER" id="PTHR32099">
    <property type="entry name" value="CYSTEINE-RICH REPEAT SECRETORY PROTEIN"/>
    <property type="match status" value="1"/>
</dbReference>
<keyword evidence="5" id="KW-0808">Transferase</keyword>
<dbReference type="AlphaFoldDB" id="A0ABD1HIQ8"/>
<dbReference type="CDD" id="cd23509">
    <property type="entry name" value="Gnk2-like"/>
    <property type="match status" value="2"/>
</dbReference>
<organism evidence="5 6">
    <name type="scientific">Salvia divinorum</name>
    <name type="common">Maria pastora</name>
    <name type="synonym">Diviner's sage</name>
    <dbReference type="NCBI Taxonomy" id="28513"/>
    <lineage>
        <taxon>Eukaryota</taxon>
        <taxon>Viridiplantae</taxon>
        <taxon>Streptophyta</taxon>
        <taxon>Embryophyta</taxon>
        <taxon>Tracheophyta</taxon>
        <taxon>Spermatophyta</taxon>
        <taxon>Magnoliopsida</taxon>
        <taxon>eudicotyledons</taxon>
        <taxon>Gunneridae</taxon>
        <taxon>Pentapetalae</taxon>
        <taxon>asterids</taxon>
        <taxon>lamiids</taxon>
        <taxon>Lamiales</taxon>
        <taxon>Lamiaceae</taxon>
        <taxon>Nepetoideae</taxon>
        <taxon>Mentheae</taxon>
        <taxon>Salviinae</taxon>
        <taxon>Salvia</taxon>
        <taxon>Salvia subgen. Calosphace</taxon>
    </lineage>
</organism>
<evidence type="ECO:0000313" key="5">
    <source>
        <dbReference type="EMBL" id="KAL1556333.1"/>
    </source>
</evidence>
<dbReference type="GO" id="GO:0004674">
    <property type="term" value="F:protein serine/threonine kinase activity"/>
    <property type="evidence" value="ECO:0007669"/>
    <property type="project" value="UniProtKB-KW"/>
</dbReference>
<sequence length="260" mass="28290">MSYESWLLIIIIIVIILPAFATAQQYGCFGGNYSSNSTYAANLNSLLLSLPPNLNDAGFYNASSLLPDTDPAYASALCRPDSQLDTCRSCIRNSTTELLTLCSNRTQGVLFKPLCTLRYSDESMYITGRSTTNLSMSDQFRSDVRALLGNLSAQAAAGGSMMKVAAGNSSGGSVFALLQCTPDLSSTDCSNCLAGLVQRLPQCCNGSTFVIMFVPSCNLNFQLDQFYKLCLRLRLCLVSCHLHLLHHQERVMVIKLEPSS</sequence>
<feature type="chain" id="PRO_5044861781" evidence="3">
    <location>
        <begin position="24"/>
        <end position="260"/>
    </location>
</feature>
<name>A0ABD1HIQ8_SALDI</name>
<dbReference type="Gene3D" id="3.30.430.20">
    <property type="entry name" value="Gnk2 domain, C-X8-C-X2-C motif"/>
    <property type="match status" value="2"/>
</dbReference>
<keyword evidence="6" id="KW-1185">Reference proteome</keyword>
<accession>A0ABD1HIQ8</accession>
<evidence type="ECO:0000256" key="1">
    <source>
        <dbReference type="ARBA" id="ARBA00022729"/>
    </source>
</evidence>
<keyword evidence="5" id="KW-0418">Kinase</keyword>
<proteinExistence type="predicted"/>
<gene>
    <name evidence="5" type="ORF">AAHA92_11976</name>
</gene>
<keyword evidence="1 3" id="KW-0732">Signal</keyword>
<dbReference type="EMBL" id="JBEAFC010000005">
    <property type="protein sequence ID" value="KAL1556333.1"/>
    <property type="molecule type" value="Genomic_DNA"/>
</dbReference>
<dbReference type="PROSITE" id="PS51473">
    <property type="entry name" value="GNK2"/>
    <property type="match status" value="2"/>
</dbReference>
<dbReference type="Proteomes" id="UP001567538">
    <property type="component" value="Unassembled WGS sequence"/>
</dbReference>
<dbReference type="InterPro" id="IPR038408">
    <property type="entry name" value="GNK2_sf"/>
</dbReference>
<feature type="domain" description="Gnk2-homologous" evidence="4">
    <location>
        <begin position="21"/>
        <end position="121"/>
    </location>
</feature>